<keyword evidence="2" id="KW-0511">Multifunctional enzyme</keyword>
<dbReference type="SUPFAM" id="SSF51316">
    <property type="entry name" value="Mss4-like"/>
    <property type="match status" value="1"/>
</dbReference>
<organism evidence="11 12">
    <name type="scientific">Alkalimarinus alittae</name>
    <dbReference type="NCBI Taxonomy" id="2961619"/>
    <lineage>
        <taxon>Bacteria</taxon>
        <taxon>Pseudomonadati</taxon>
        <taxon>Pseudomonadota</taxon>
        <taxon>Gammaproteobacteria</taxon>
        <taxon>Alteromonadales</taxon>
        <taxon>Alteromonadaceae</taxon>
        <taxon>Alkalimarinus</taxon>
    </lineage>
</organism>
<dbReference type="NCBIfam" id="TIGR00401">
    <property type="entry name" value="msrA"/>
    <property type="match status" value="1"/>
</dbReference>
<dbReference type="PANTHER" id="PTHR43774:SF1">
    <property type="entry name" value="PEPTIDE METHIONINE SULFOXIDE REDUCTASE MSRA 2"/>
    <property type="match status" value="1"/>
</dbReference>
<dbReference type="InterPro" id="IPR036509">
    <property type="entry name" value="Met_Sox_Rdtase_MsrA_sf"/>
</dbReference>
<evidence type="ECO:0000259" key="10">
    <source>
        <dbReference type="PROSITE" id="PS51790"/>
    </source>
</evidence>
<proteinExistence type="inferred from homology"/>
<evidence type="ECO:0000256" key="9">
    <source>
        <dbReference type="SAM" id="SignalP"/>
    </source>
</evidence>
<comment type="caution">
    <text evidence="7">Lacks conserved residue(s) required for the propagation of feature annotation.</text>
</comment>
<dbReference type="GO" id="GO:0033743">
    <property type="term" value="F:peptide-methionine (R)-S-oxide reductase activity"/>
    <property type="evidence" value="ECO:0007669"/>
    <property type="project" value="UniProtKB-EC"/>
</dbReference>
<evidence type="ECO:0000256" key="7">
    <source>
        <dbReference type="HAMAP-Rule" id="MF_01400"/>
    </source>
</evidence>
<dbReference type="HAMAP" id="MF_01400">
    <property type="entry name" value="MsrB"/>
    <property type="match status" value="1"/>
</dbReference>
<reference evidence="11" key="1">
    <citation type="submission" date="2022-06" db="EMBL/GenBank/DDBJ databases">
        <title>Alkalimarinus sp. nov., isolated from gut of a Alitta virens.</title>
        <authorList>
            <person name="Yang A.I."/>
            <person name="Shin N.-R."/>
        </authorList>
    </citation>
    <scope>NUCLEOTIDE SEQUENCE</scope>
    <source>
        <strain evidence="11">A2M4</strain>
    </source>
</reference>
<evidence type="ECO:0000256" key="6">
    <source>
        <dbReference type="ARBA" id="ARBA00048782"/>
    </source>
</evidence>
<comment type="similarity">
    <text evidence="8">Belongs to the MsrA Met sulfoxide reductase family.</text>
</comment>
<dbReference type="HAMAP" id="MF_01401">
    <property type="entry name" value="MsrA"/>
    <property type="match status" value="1"/>
</dbReference>
<dbReference type="InterPro" id="IPR002579">
    <property type="entry name" value="Met_Sox_Rdtase_MsrB_dom"/>
</dbReference>
<comment type="similarity">
    <text evidence="7">Belongs to the MsrB Met sulfoxide reductase family.</text>
</comment>
<keyword evidence="1 7" id="KW-0560">Oxidoreductase</keyword>
<dbReference type="EC" id="1.8.4.11" evidence="8"/>
<dbReference type="Proteomes" id="UP001163739">
    <property type="component" value="Chromosome"/>
</dbReference>
<sequence>MIKQTLLMIASVISIAACSAGTSSNIEAINNTNKANASLAVATFAGGCFWCVESDFEKVPGVTDAISGYIGGHVENPTYKQVSSGQTGHVEAVEVHYDPNLVSYGQLLNAFWQQVDPTDTGGQFVDRGFQYRPFIFYHDDQQKVLAETSRDALAASGRFDKPLATEIKATAHFWPAEAYHQNYYKKNPIRYKYYRYNSGRDQFLEATWGDDLHKPEEHGKMTQVIPGQNKYRKITDEELKKTLTPLQYQVTQEDATERAFNNLYWDEKREGIYVDVVSNEPLFSSKDKYDSGTGWPSFTRPIDNASIVEKKDSKLFVTRTEVRSKYGDSHLGHVFEDGPEPTGLRYCLNSAALRFIPKEDLEKEGYGSLLDLF</sequence>
<evidence type="ECO:0000256" key="3">
    <source>
        <dbReference type="ARBA" id="ARBA00024679"/>
    </source>
</evidence>
<evidence type="ECO:0000256" key="8">
    <source>
        <dbReference type="HAMAP-Rule" id="MF_01401"/>
    </source>
</evidence>
<comment type="catalytic activity">
    <reaction evidence="6 8">
        <text>[thioredoxin]-disulfide + L-methionine + H2O = L-methionine (S)-S-oxide + [thioredoxin]-dithiol</text>
        <dbReference type="Rhea" id="RHEA:19993"/>
        <dbReference type="Rhea" id="RHEA-COMP:10698"/>
        <dbReference type="Rhea" id="RHEA-COMP:10700"/>
        <dbReference type="ChEBI" id="CHEBI:15377"/>
        <dbReference type="ChEBI" id="CHEBI:29950"/>
        <dbReference type="ChEBI" id="CHEBI:50058"/>
        <dbReference type="ChEBI" id="CHEBI:57844"/>
        <dbReference type="ChEBI" id="CHEBI:58772"/>
        <dbReference type="EC" id="1.8.4.11"/>
    </reaction>
</comment>
<evidence type="ECO:0000256" key="5">
    <source>
        <dbReference type="ARBA" id="ARBA00048488"/>
    </source>
</evidence>
<evidence type="ECO:0000313" key="12">
    <source>
        <dbReference type="Proteomes" id="UP001163739"/>
    </source>
</evidence>
<comment type="catalytic activity">
    <reaction evidence="5 7">
        <text>L-methionyl-[protein] + [thioredoxin]-disulfide + H2O = L-methionyl-(R)-S-oxide-[protein] + [thioredoxin]-dithiol</text>
        <dbReference type="Rhea" id="RHEA:24164"/>
        <dbReference type="Rhea" id="RHEA-COMP:10698"/>
        <dbReference type="Rhea" id="RHEA-COMP:10700"/>
        <dbReference type="Rhea" id="RHEA-COMP:12313"/>
        <dbReference type="Rhea" id="RHEA-COMP:12314"/>
        <dbReference type="ChEBI" id="CHEBI:15377"/>
        <dbReference type="ChEBI" id="CHEBI:16044"/>
        <dbReference type="ChEBI" id="CHEBI:29950"/>
        <dbReference type="ChEBI" id="CHEBI:45764"/>
        <dbReference type="ChEBI" id="CHEBI:50058"/>
        <dbReference type="EC" id="1.8.4.12"/>
    </reaction>
</comment>
<feature type="signal peptide" evidence="9">
    <location>
        <begin position="1"/>
        <end position="19"/>
    </location>
</feature>
<dbReference type="Pfam" id="PF01641">
    <property type="entry name" value="SelR"/>
    <property type="match status" value="1"/>
</dbReference>
<feature type="domain" description="MsrB" evidence="10">
    <location>
        <begin position="236"/>
        <end position="358"/>
    </location>
</feature>
<dbReference type="Gene3D" id="3.30.1060.10">
    <property type="entry name" value="Peptide methionine sulphoxide reductase MsrA"/>
    <property type="match status" value="1"/>
</dbReference>
<evidence type="ECO:0000256" key="1">
    <source>
        <dbReference type="ARBA" id="ARBA00023002"/>
    </source>
</evidence>
<keyword evidence="9" id="KW-0732">Signal</keyword>
<dbReference type="PROSITE" id="PS51257">
    <property type="entry name" value="PROKAR_LIPOPROTEIN"/>
    <property type="match status" value="1"/>
</dbReference>
<dbReference type="Pfam" id="PF01625">
    <property type="entry name" value="PMSR"/>
    <property type="match status" value="1"/>
</dbReference>
<dbReference type="PROSITE" id="PS51790">
    <property type="entry name" value="MSRB"/>
    <property type="match status" value="1"/>
</dbReference>
<protein>
    <recommendedName>
        <fullName evidence="7 8">Multifunctional fusion protein</fullName>
    </recommendedName>
    <domain>
        <recommendedName>
            <fullName evidence="8">Peptide methionine sulfoxide reductase MsrA</fullName>
            <shortName evidence="8">Protein-methionine-S-oxide reductase</shortName>
            <ecNumber evidence="8">1.8.4.11</ecNumber>
        </recommendedName>
        <alternativeName>
            <fullName evidence="8">Peptide-methionine (S)-S-oxide reductase</fullName>
            <shortName evidence="8">Peptide Met(O) reductase</shortName>
        </alternativeName>
    </domain>
    <domain>
        <recommendedName>
            <fullName evidence="7">Peptide methionine sulfoxide reductase MsrB</fullName>
            <ecNumber evidence="7">1.8.4.12</ecNumber>
        </recommendedName>
        <alternativeName>
            <fullName evidence="7">Peptide-methionine (R)-S-oxide reductase</fullName>
        </alternativeName>
    </domain>
</protein>
<name>A0ABY6N1M9_9ALTE</name>
<dbReference type="NCBIfam" id="TIGR00357">
    <property type="entry name" value="peptide-methionine (R)-S-oxide reductase MsrB"/>
    <property type="match status" value="1"/>
</dbReference>
<dbReference type="InterPro" id="IPR002569">
    <property type="entry name" value="Met_Sox_Rdtase_MsrA_dom"/>
</dbReference>
<evidence type="ECO:0000313" key="11">
    <source>
        <dbReference type="EMBL" id="UZE96023.1"/>
    </source>
</evidence>
<comment type="catalytic activity">
    <reaction evidence="4 8">
        <text>L-methionyl-[protein] + [thioredoxin]-disulfide + H2O = L-methionyl-(S)-S-oxide-[protein] + [thioredoxin]-dithiol</text>
        <dbReference type="Rhea" id="RHEA:14217"/>
        <dbReference type="Rhea" id="RHEA-COMP:10698"/>
        <dbReference type="Rhea" id="RHEA-COMP:10700"/>
        <dbReference type="Rhea" id="RHEA-COMP:12313"/>
        <dbReference type="Rhea" id="RHEA-COMP:12315"/>
        <dbReference type="ChEBI" id="CHEBI:15377"/>
        <dbReference type="ChEBI" id="CHEBI:16044"/>
        <dbReference type="ChEBI" id="CHEBI:29950"/>
        <dbReference type="ChEBI" id="CHEBI:44120"/>
        <dbReference type="ChEBI" id="CHEBI:50058"/>
        <dbReference type="EC" id="1.8.4.11"/>
    </reaction>
</comment>
<dbReference type="PANTHER" id="PTHR43774">
    <property type="entry name" value="PEPTIDE METHIONINE SULFOXIDE REDUCTASE"/>
    <property type="match status" value="1"/>
</dbReference>
<dbReference type="Gene3D" id="2.170.150.20">
    <property type="entry name" value="Peptide methionine sulfoxide reductase"/>
    <property type="match status" value="1"/>
</dbReference>
<feature type="active site" evidence="8">
    <location>
        <position position="48"/>
    </location>
</feature>
<evidence type="ECO:0000256" key="4">
    <source>
        <dbReference type="ARBA" id="ARBA00047806"/>
    </source>
</evidence>
<feature type="chain" id="PRO_5045897396" description="Multifunctional fusion protein" evidence="9">
    <location>
        <begin position="20"/>
        <end position="373"/>
    </location>
</feature>
<dbReference type="SUPFAM" id="SSF55068">
    <property type="entry name" value="Peptide methionine sulfoxide reductase"/>
    <property type="match status" value="1"/>
</dbReference>
<gene>
    <name evidence="7 11" type="primary">msrB</name>
    <name evidence="8" type="synonym">msrA</name>
    <name evidence="11" type="ORF">NKI27_18560</name>
</gene>
<dbReference type="InterPro" id="IPR011057">
    <property type="entry name" value="Mss4-like_sf"/>
</dbReference>
<comment type="function">
    <text evidence="3 8">Has an important function as a repair enzyme for proteins that have been inactivated by oxidation. Catalyzes the reversible oxidation-reduction of methionine sulfoxide in proteins to methionine.</text>
</comment>
<dbReference type="EC" id="1.8.4.12" evidence="7"/>
<accession>A0ABY6N1M9</accession>
<keyword evidence="12" id="KW-1185">Reference proteome</keyword>
<feature type="active site" description="Nucleophile" evidence="7">
    <location>
        <position position="347"/>
    </location>
</feature>
<dbReference type="RefSeq" id="WP_265047508.1">
    <property type="nucleotide sequence ID" value="NZ_CP100390.1"/>
</dbReference>
<evidence type="ECO:0000256" key="2">
    <source>
        <dbReference type="ARBA" id="ARBA00023268"/>
    </source>
</evidence>
<dbReference type="EMBL" id="CP100390">
    <property type="protein sequence ID" value="UZE96023.1"/>
    <property type="molecule type" value="Genomic_DNA"/>
</dbReference>